<proteinExistence type="predicted"/>
<name>A0A7H0IQC5_9ACTN</name>
<evidence type="ECO:0000313" key="2">
    <source>
        <dbReference type="Proteomes" id="UP000516052"/>
    </source>
</evidence>
<organism evidence="1 2">
    <name type="scientific">Streptomyces roseirectus</name>
    <dbReference type="NCBI Taxonomy" id="2768066"/>
    <lineage>
        <taxon>Bacteria</taxon>
        <taxon>Bacillati</taxon>
        <taxon>Actinomycetota</taxon>
        <taxon>Actinomycetes</taxon>
        <taxon>Kitasatosporales</taxon>
        <taxon>Streptomycetaceae</taxon>
        <taxon>Streptomyces</taxon>
    </lineage>
</organism>
<dbReference type="AlphaFoldDB" id="A0A7H0IQC5"/>
<keyword evidence="2" id="KW-1185">Reference proteome</keyword>
<dbReference type="EMBL" id="CP060828">
    <property type="protein sequence ID" value="QNP74991.1"/>
    <property type="molecule type" value="Genomic_DNA"/>
</dbReference>
<dbReference type="RefSeq" id="WP_187751914.1">
    <property type="nucleotide sequence ID" value="NZ_CP060828.1"/>
</dbReference>
<reference evidence="1 2" key="1">
    <citation type="submission" date="2020-08" db="EMBL/GenBank/DDBJ databases">
        <title>A novel species.</title>
        <authorList>
            <person name="Gao J."/>
        </authorList>
    </citation>
    <scope>NUCLEOTIDE SEQUENCE [LARGE SCALE GENOMIC DNA]</scope>
    <source>
        <strain evidence="1 2">CRXT-G-22</strain>
    </source>
</reference>
<sequence>MEFTIEITRHVVGYRTPEGFTREGRPCGGEWLDGDFRTIEPPSTTHAVYDEYDAEWWDGDVAAWAVDTINPTGATQPSLCSVGDAVPERAWLSGRYDDPYEGDNRVTEMTVRLTGDWSPQQRADVFHALEDG</sequence>
<dbReference type="Proteomes" id="UP000516052">
    <property type="component" value="Chromosome"/>
</dbReference>
<gene>
    <name evidence="1" type="ORF">IAG44_39975</name>
</gene>
<evidence type="ECO:0000313" key="1">
    <source>
        <dbReference type="EMBL" id="QNP74991.1"/>
    </source>
</evidence>
<protein>
    <submittedName>
        <fullName evidence="1">Uncharacterized protein</fullName>
    </submittedName>
</protein>
<accession>A0A7H0IQC5</accession>
<dbReference type="KEGG" id="sroi:IAG44_39975"/>